<sequence>MSSENKLSIKGPSEKINPFMVEINWTIDENKIRPNGQLLKNLKEWLVSIERDKNNRNHSLALLQCRAALDLLGIDWRAFASRKLIFSFKSKDAIIAKEIKTIMLKIIYEMSILIYYISGTDKDMEIGKWLTDIISLGSNMDLYIIDSSFKNNLFYMRELKAKSKISVQFKINLPPLYSGSIEKYRHSNPSILQCGDGYVSIIRGVNYHQENGVHFRSLDPDGIVRTRNFLVGLNESYQILWSTEMTDNSKTKRYEVRIRGLEDCRLFWIAPPKGCPTKSLSPSDAALLFLNGSDKIHSIDKYGVDFGRIGFTCVTADTRQSCSPQVSVCKMSSFLTSSGTAEVEYVQPLIRINRPSRCEKNWLSFFNKDGLFRLIYSYDPFTILSCSVVDGWRMEALNLILKEKKKKGKEKGEEEEEEEEISQFICPVVKEIKTKLRLNLGGFRGSGNPLRCQIDGNDYYLLATHGVIFNTKRYYYTRFLLYSLEWEIKGISSAFYCKNSGIEYCAAIAFSKDKSKIILTMGVEDREAWLCSFSWNEIKNKILPTDSYLIKI</sequence>
<evidence type="ECO:0000313" key="1">
    <source>
        <dbReference type="EMBL" id="QBK91083.1"/>
    </source>
</evidence>
<dbReference type="EMBL" id="MK500510">
    <property type="protein sequence ID" value="QBK91083.1"/>
    <property type="molecule type" value="Genomic_DNA"/>
</dbReference>
<organism evidence="1">
    <name type="scientific">Pithovirus LCPAC202</name>
    <dbReference type="NCBI Taxonomy" id="2506592"/>
    <lineage>
        <taxon>Viruses</taxon>
        <taxon>Pithoviruses</taxon>
    </lineage>
</organism>
<reference evidence="1" key="1">
    <citation type="journal article" date="2019" name="MBio">
        <title>Virus Genomes from Deep Sea Sediments Expand the Ocean Megavirome and Support Independent Origins of Viral Gigantism.</title>
        <authorList>
            <person name="Backstrom D."/>
            <person name="Yutin N."/>
            <person name="Jorgensen S.L."/>
            <person name="Dharamshi J."/>
            <person name="Homa F."/>
            <person name="Zaremba-Niedwiedzka K."/>
            <person name="Spang A."/>
            <person name="Wolf Y.I."/>
            <person name="Koonin E.V."/>
            <person name="Ettema T.J."/>
        </authorList>
    </citation>
    <scope>NUCLEOTIDE SEQUENCE</scope>
</reference>
<protein>
    <submittedName>
        <fullName evidence="1">Uncharacterized protein</fullName>
    </submittedName>
</protein>
<gene>
    <name evidence="1" type="ORF">LCPAC202_00570</name>
</gene>
<accession>A0A481Z5B1</accession>
<name>A0A481Z5B1_9VIRU</name>
<proteinExistence type="predicted"/>